<gene>
    <name evidence="1" type="ORF">E3W66_02825</name>
</gene>
<proteinExistence type="predicted"/>
<dbReference type="OrthoDB" id="980331at2"/>
<name>A0A4Y8UM71_9GAMM</name>
<accession>A0A4Y8UM71</accession>
<dbReference type="EMBL" id="SPIA01000001">
    <property type="protein sequence ID" value="TFH68897.1"/>
    <property type="molecule type" value="Genomic_DNA"/>
</dbReference>
<sequence>MSDAVTLSVVWQQTSSELTAEIKQYWLDEGLVSSDVADQRADQVVVVARNSDNSLVALSSVEAHFSRRFQNYFYLFRTSVSRRAGGQLLSNQLLNTTYQELNNRYSSELDSPIGIMAVIENKHLARLYYQAVGARSQMFFAGYNANGQQIRLRYFEGATIRPLTIEK</sequence>
<evidence type="ECO:0000313" key="1">
    <source>
        <dbReference type="EMBL" id="TFH68897.1"/>
    </source>
</evidence>
<comment type="caution">
    <text evidence="1">The sequence shown here is derived from an EMBL/GenBank/DDBJ whole genome shotgun (WGS) entry which is preliminary data.</text>
</comment>
<organism evidence="1 2">
    <name type="scientific">Gammaproteobacteria bacterium LSUCC0057</name>
    <dbReference type="NCBI Taxonomy" id="2559237"/>
    <lineage>
        <taxon>Bacteria</taxon>
        <taxon>Pseudomonadati</taxon>
        <taxon>Pseudomonadota</taxon>
        <taxon>Gammaproteobacteria</taxon>
        <taxon>Cellvibrionales</taxon>
        <taxon>Porticoccaceae</taxon>
        <taxon>SAR92 clade</taxon>
    </lineage>
</organism>
<evidence type="ECO:0000313" key="2">
    <source>
        <dbReference type="Proteomes" id="UP000298133"/>
    </source>
</evidence>
<dbReference type="AlphaFoldDB" id="A0A4Y8UM71"/>
<keyword evidence="2" id="KW-1185">Reference proteome</keyword>
<reference evidence="1 2" key="1">
    <citation type="submission" date="2019-03" db="EMBL/GenBank/DDBJ databases">
        <title>Draft genome of Gammaproteobacteria bacterium LSUCC0057, a member of the SAR92 clade.</title>
        <authorList>
            <person name="Lanclos V.C."/>
            <person name="Doiron C."/>
            <person name="Henson M.W."/>
            <person name="Thrash J.C."/>
        </authorList>
    </citation>
    <scope>NUCLEOTIDE SEQUENCE [LARGE SCALE GENOMIC DNA]</scope>
    <source>
        <strain evidence="1 2">LSUCC0057</strain>
    </source>
</reference>
<protein>
    <submittedName>
        <fullName evidence="1">Uncharacterized protein</fullName>
    </submittedName>
</protein>
<dbReference type="Proteomes" id="UP000298133">
    <property type="component" value="Unassembled WGS sequence"/>
</dbReference>